<organism evidence="3 4">
    <name type="scientific">Cloeon dipterum</name>
    <dbReference type="NCBI Taxonomy" id="197152"/>
    <lineage>
        <taxon>Eukaryota</taxon>
        <taxon>Metazoa</taxon>
        <taxon>Ecdysozoa</taxon>
        <taxon>Arthropoda</taxon>
        <taxon>Hexapoda</taxon>
        <taxon>Insecta</taxon>
        <taxon>Pterygota</taxon>
        <taxon>Palaeoptera</taxon>
        <taxon>Ephemeroptera</taxon>
        <taxon>Pisciforma</taxon>
        <taxon>Baetidae</taxon>
        <taxon>Cloeon</taxon>
    </lineage>
</organism>
<dbReference type="PROSITE" id="PS50097">
    <property type="entry name" value="BTB"/>
    <property type="match status" value="1"/>
</dbReference>
<dbReference type="Pfam" id="PF07707">
    <property type="entry name" value="BACK"/>
    <property type="match status" value="1"/>
</dbReference>
<feature type="region of interest" description="Disordered" evidence="1">
    <location>
        <begin position="1"/>
        <end position="54"/>
    </location>
</feature>
<feature type="compositionally biased region" description="Polar residues" evidence="1">
    <location>
        <begin position="1"/>
        <end position="25"/>
    </location>
</feature>
<evidence type="ECO:0000259" key="2">
    <source>
        <dbReference type="PROSITE" id="PS50097"/>
    </source>
</evidence>
<dbReference type="AlphaFoldDB" id="A0A8S1E4H6"/>
<protein>
    <recommendedName>
        <fullName evidence="2">BTB domain-containing protein</fullName>
    </recommendedName>
</protein>
<dbReference type="SUPFAM" id="SSF54695">
    <property type="entry name" value="POZ domain"/>
    <property type="match status" value="1"/>
</dbReference>
<dbReference type="Gene3D" id="1.25.40.420">
    <property type="match status" value="1"/>
</dbReference>
<dbReference type="InterPro" id="IPR011705">
    <property type="entry name" value="BACK"/>
</dbReference>
<name>A0A8S1E4H6_9INSE</name>
<dbReference type="Pfam" id="PF00651">
    <property type="entry name" value="BTB"/>
    <property type="match status" value="1"/>
</dbReference>
<dbReference type="SMART" id="SM00225">
    <property type="entry name" value="BTB"/>
    <property type="match status" value="1"/>
</dbReference>
<sequence>MRNFNTKIKGITRTTTPMGAQQKQAIHQPASEERSKKSNAKGLHGDDCTSSPDGEFTPLNLQQRGLQMFQEMKFSDCEFRLTDDESAITHFKAHRAVLIYASDVFRSMFLGQFPKEEFVTIKDIKPKIFYFLLRFAYTMDVAEEEICFEDLLELAVAANKYLMSNLQKVCIDIARKRLTPIKVFAAEFVADLLGENKLVEDCHKIIKSSAASALLSKCFLSISKERLLCLLDSDKLNISSEMSLVNACIRWANFNHAQNVDATLRSFLPKLRLLTLSPQEFSANIDSFSWLTDSEKVAVFVNITSRRDSKIEMPSEFCSNENKRNI</sequence>
<dbReference type="EMBL" id="CADEPI010000538">
    <property type="protein sequence ID" value="CAB3387112.1"/>
    <property type="molecule type" value="Genomic_DNA"/>
</dbReference>
<dbReference type="InterPro" id="IPR000210">
    <property type="entry name" value="BTB/POZ_dom"/>
</dbReference>
<dbReference type="GO" id="GO:0005829">
    <property type="term" value="C:cytosol"/>
    <property type="evidence" value="ECO:0007669"/>
    <property type="project" value="TreeGrafter"/>
</dbReference>
<accession>A0A8S1E4H6</accession>
<evidence type="ECO:0000313" key="4">
    <source>
        <dbReference type="Proteomes" id="UP000494165"/>
    </source>
</evidence>
<dbReference type="OrthoDB" id="45365at2759"/>
<dbReference type="SMART" id="SM00875">
    <property type="entry name" value="BACK"/>
    <property type="match status" value="1"/>
</dbReference>
<keyword evidence="4" id="KW-1185">Reference proteome</keyword>
<dbReference type="Gene3D" id="3.30.710.10">
    <property type="entry name" value="Potassium Channel Kv1.1, Chain A"/>
    <property type="match status" value="1"/>
</dbReference>
<dbReference type="PANTHER" id="PTHR45774:SF3">
    <property type="entry name" value="BTB (POZ) DOMAIN-CONTAINING 2B-RELATED"/>
    <property type="match status" value="1"/>
</dbReference>
<gene>
    <name evidence="3" type="ORF">CLODIP_2_CD09479</name>
</gene>
<dbReference type="PANTHER" id="PTHR45774">
    <property type="entry name" value="BTB/POZ DOMAIN-CONTAINING"/>
    <property type="match status" value="1"/>
</dbReference>
<evidence type="ECO:0000256" key="1">
    <source>
        <dbReference type="SAM" id="MobiDB-lite"/>
    </source>
</evidence>
<comment type="caution">
    <text evidence="3">The sequence shown here is derived from an EMBL/GenBank/DDBJ whole genome shotgun (WGS) entry which is preliminary data.</text>
</comment>
<proteinExistence type="predicted"/>
<feature type="domain" description="BTB" evidence="2">
    <location>
        <begin position="77"/>
        <end position="145"/>
    </location>
</feature>
<dbReference type="CDD" id="cd18186">
    <property type="entry name" value="BTB_POZ_ZBTB_KLHL-like"/>
    <property type="match status" value="1"/>
</dbReference>
<dbReference type="InterPro" id="IPR011333">
    <property type="entry name" value="SKP1/BTB/POZ_sf"/>
</dbReference>
<dbReference type="Proteomes" id="UP000494165">
    <property type="component" value="Unassembled WGS sequence"/>
</dbReference>
<dbReference type="GO" id="GO:0022008">
    <property type="term" value="P:neurogenesis"/>
    <property type="evidence" value="ECO:0007669"/>
    <property type="project" value="TreeGrafter"/>
</dbReference>
<reference evidence="3 4" key="1">
    <citation type="submission" date="2020-04" db="EMBL/GenBank/DDBJ databases">
        <authorList>
            <person name="Alioto T."/>
            <person name="Alioto T."/>
            <person name="Gomez Garrido J."/>
        </authorList>
    </citation>
    <scope>NUCLEOTIDE SEQUENCE [LARGE SCALE GENOMIC DNA]</scope>
</reference>
<evidence type="ECO:0000313" key="3">
    <source>
        <dbReference type="EMBL" id="CAB3387112.1"/>
    </source>
</evidence>